<sequence length="395" mass="43269">MDPVWPSTSPIGQMNSDAHRYPNTHPAMAPGHSLDHPVANALDLENNYCPEGTVAQAISPSNYSHNLTPPPQSILDSYQPRMDSFIEDNRQKDAAGSADWYRPATEPSVFVQPLAAGTYPEHQGPPTHDAVPPTVYEYTDVGNYPSPDPQVSRLPINAFRAPAREFPAEYTEEAVPRADPNAAGNEREGRFAPPTAERDTAGRGLYDASPPFHFTSHECQPRIDCVVDYNGYTKDALHNTLVRSGMSAAVGVYRGYQTAATDAMQPAGAWQHNAVPASTYVLPSDELQLFAADEWYAPAAGQVVAPYTIERRYAAGASSNYVVPRTDPKAVEAMIATLTAECDKARRDVRAALDLVQSYHTDATEALRRLAECEAVLRRTLYKNDYLLVKFSNGD</sequence>
<accession>A0ACB8TE05</accession>
<evidence type="ECO:0000313" key="2">
    <source>
        <dbReference type="Proteomes" id="UP000814140"/>
    </source>
</evidence>
<proteinExistence type="predicted"/>
<evidence type="ECO:0000313" key="1">
    <source>
        <dbReference type="EMBL" id="KAI0066663.1"/>
    </source>
</evidence>
<reference evidence="1" key="1">
    <citation type="submission" date="2021-03" db="EMBL/GenBank/DDBJ databases">
        <authorList>
            <consortium name="DOE Joint Genome Institute"/>
            <person name="Ahrendt S."/>
            <person name="Looney B.P."/>
            <person name="Miyauchi S."/>
            <person name="Morin E."/>
            <person name="Drula E."/>
            <person name="Courty P.E."/>
            <person name="Chicoki N."/>
            <person name="Fauchery L."/>
            <person name="Kohler A."/>
            <person name="Kuo A."/>
            <person name="Labutti K."/>
            <person name="Pangilinan J."/>
            <person name="Lipzen A."/>
            <person name="Riley R."/>
            <person name="Andreopoulos W."/>
            <person name="He G."/>
            <person name="Johnson J."/>
            <person name="Barry K.W."/>
            <person name="Grigoriev I.V."/>
            <person name="Nagy L."/>
            <person name="Hibbett D."/>
            <person name="Henrissat B."/>
            <person name="Matheny P.B."/>
            <person name="Labbe J."/>
            <person name="Martin F."/>
        </authorList>
    </citation>
    <scope>NUCLEOTIDE SEQUENCE</scope>
    <source>
        <strain evidence="1">HHB10654</strain>
    </source>
</reference>
<name>A0ACB8TE05_9AGAM</name>
<keyword evidence="2" id="KW-1185">Reference proteome</keyword>
<reference evidence="1" key="2">
    <citation type="journal article" date="2022" name="New Phytol.">
        <title>Evolutionary transition to the ectomycorrhizal habit in the genomes of a hyperdiverse lineage of mushroom-forming fungi.</title>
        <authorList>
            <person name="Looney B."/>
            <person name="Miyauchi S."/>
            <person name="Morin E."/>
            <person name="Drula E."/>
            <person name="Courty P.E."/>
            <person name="Kohler A."/>
            <person name="Kuo A."/>
            <person name="LaButti K."/>
            <person name="Pangilinan J."/>
            <person name="Lipzen A."/>
            <person name="Riley R."/>
            <person name="Andreopoulos W."/>
            <person name="He G."/>
            <person name="Johnson J."/>
            <person name="Nolan M."/>
            <person name="Tritt A."/>
            <person name="Barry K.W."/>
            <person name="Grigoriev I.V."/>
            <person name="Nagy L.G."/>
            <person name="Hibbett D."/>
            <person name="Henrissat B."/>
            <person name="Matheny P.B."/>
            <person name="Labbe J."/>
            <person name="Martin F.M."/>
        </authorList>
    </citation>
    <scope>NUCLEOTIDE SEQUENCE</scope>
    <source>
        <strain evidence="1">HHB10654</strain>
    </source>
</reference>
<dbReference type="Proteomes" id="UP000814140">
    <property type="component" value="Unassembled WGS sequence"/>
</dbReference>
<protein>
    <submittedName>
        <fullName evidence="1">Uncharacterized protein</fullName>
    </submittedName>
</protein>
<organism evidence="1 2">
    <name type="scientific">Artomyces pyxidatus</name>
    <dbReference type="NCBI Taxonomy" id="48021"/>
    <lineage>
        <taxon>Eukaryota</taxon>
        <taxon>Fungi</taxon>
        <taxon>Dikarya</taxon>
        <taxon>Basidiomycota</taxon>
        <taxon>Agaricomycotina</taxon>
        <taxon>Agaricomycetes</taxon>
        <taxon>Russulales</taxon>
        <taxon>Auriscalpiaceae</taxon>
        <taxon>Artomyces</taxon>
    </lineage>
</organism>
<dbReference type="EMBL" id="MU277192">
    <property type="protein sequence ID" value="KAI0066663.1"/>
    <property type="molecule type" value="Genomic_DNA"/>
</dbReference>
<gene>
    <name evidence="1" type="ORF">BV25DRAFT_1912709</name>
</gene>
<comment type="caution">
    <text evidence="1">The sequence shown here is derived from an EMBL/GenBank/DDBJ whole genome shotgun (WGS) entry which is preliminary data.</text>
</comment>